<evidence type="ECO:0008006" key="4">
    <source>
        <dbReference type="Google" id="ProtNLM"/>
    </source>
</evidence>
<sequence>MAVSRVLVGVFLLVISSGFTQAFSFGKDIDQDIHNASQYYQVSEAMLRGLVKMEDGWYGKSSPTGALGAGQFTQKTWNRLAQTPQGQAIGMRLITTSNRGTSSDPRRNQHINIYATALLARLHLEQFSIRNIKATDEHLYLAHNIGLDGLHRALLGRANAEDIRNMRRNGMRKGMSVKQFLAYQGKRYNLHKQSANNLLNLNEHGYVWVTPTSMMQNQAIFWVEPQSAQFVWIEPK</sequence>
<feature type="signal peptide" evidence="1">
    <location>
        <begin position="1"/>
        <end position="22"/>
    </location>
</feature>
<dbReference type="InterPro" id="IPR023346">
    <property type="entry name" value="Lysozyme-like_dom_sf"/>
</dbReference>
<name>U1GIX2_9PAST</name>
<evidence type="ECO:0000313" key="2">
    <source>
        <dbReference type="EMBL" id="ERF77612.1"/>
    </source>
</evidence>
<dbReference type="SUPFAM" id="SSF53955">
    <property type="entry name" value="Lysozyme-like"/>
    <property type="match status" value="1"/>
</dbReference>
<dbReference type="EMBL" id="AVOX01000055">
    <property type="protein sequence ID" value="ERF77612.1"/>
    <property type="molecule type" value="Genomic_DNA"/>
</dbReference>
<reference evidence="2 3" key="1">
    <citation type="journal article" date="2013" name="Genome Announc.">
        <title>Draft Genome Sequence of Gallibacterium anatis bv. haemolytica 12656-12 Liver, an Isolate Obtained from the Liver of a Septicemic Chicken.</title>
        <authorList>
            <person name="Kudirkiene E."/>
            <person name="Christensen H."/>
            <person name="Bojesen A.M."/>
        </authorList>
    </citation>
    <scope>NUCLEOTIDE SEQUENCE [LARGE SCALE GENOMIC DNA]</scope>
    <source>
        <strain evidence="2">12656/12</strain>
    </source>
</reference>
<dbReference type="AlphaFoldDB" id="U1GIX2"/>
<keyword evidence="1" id="KW-0732">Signal</keyword>
<protein>
    <recommendedName>
        <fullName evidence="4">Transglycosylase SLT domain-containing protein</fullName>
    </recommendedName>
</protein>
<dbReference type="RefSeq" id="WP_021462253.1">
    <property type="nucleotide sequence ID" value="NZ_AVOX01000055.1"/>
</dbReference>
<evidence type="ECO:0000313" key="3">
    <source>
        <dbReference type="Proteomes" id="UP000016529"/>
    </source>
</evidence>
<organism evidence="2 3">
    <name type="scientific">Gallibacterium anatis 12656/12</name>
    <dbReference type="NCBI Taxonomy" id="1195244"/>
    <lineage>
        <taxon>Bacteria</taxon>
        <taxon>Pseudomonadati</taxon>
        <taxon>Pseudomonadota</taxon>
        <taxon>Gammaproteobacteria</taxon>
        <taxon>Pasteurellales</taxon>
        <taxon>Pasteurellaceae</taxon>
        <taxon>Gallibacterium</taxon>
    </lineage>
</organism>
<accession>U1GIX2</accession>
<evidence type="ECO:0000256" key="1">
    <source>
        <dbReference type="SAM" id="SignalP"/>
    </source>
</evidence>
<dbReference type="Proteomes" id="UP000016529">
    <property type="component" value="Unassembled WGS sequence"/>
</dbReference>
<dbReference type="PATRIC" id="fig|1195244.3.peg.2025"/>
<dbReference type="Gene3D" id="1.10.530.10">
    <property type="match status" value="1"/>
</dbReference>
<comment type="caution">
    <text evidence="2">The sequence shown here is derived from an EMBL/GenBank/DDBJ whole genome shotgun (WGS) entry which is preliminary data.</text>
</comment>
<gene>
    <name evidence="2" type="ORF">N561_10565</name>
</gene>
<proteinExistence type="predicted"/>
<feature type="chain" id="PRO_5004611480" description="Transglycosylase SLT domain-containing protein" evidence="1">
    <location>
        <begin position="23"/>
        <end position="236"/>
    </location>
</feature>